<dbReference type="InterPro" id="IPR000498">
    <property type="entry name" value="OmpA-like_TM_dom"/>
</dbReference>
<organism evidence="5 6">
    <name type="scientific">Photobacterium rosenbergii</name>
    <dbReference type="NCBI Taxonomy" id="294936"/>
    <lineage>
        <taxon>Bacteria</taxon>
        <taxon>Pseudomonadati</taxon>
        <taxon>Pseudomonadota</taxon>
        <taxon>Gammaproteobacteria</taxon>
        <taxon>Vibrionales</taxon>
        <taxon>Vibrionaceae</taxon>
        <taxon>Photobacterium</taxon>
    </lineage>
</organism>
<name>A0A2T3NIX0_9GAMM</name>
<proteinExistence type="inferred from homology"/>
<keyword evidence="2" id="KW-0626">Porin</keyword>
<keyword evidence="3" id="KW-0732">Signal</keyword>
<keyword evidence="2" id="KW-0406">Ion transport</keyword>
<accession>A0A2T3NIX0</accession>
<evidence type="ECO:0000259" key="4">
    <source>
        <dbReference type="Pfam" id="PF01389"/>
    </source>
</evidence>
<evidence type="ECO:0000256" key="3">
    <source>
        <dbReference type="SAM" id="SignalP"/>
    </source>
</evidence>
<dbReference type="EMBL" id="PYMB01000001">
    <property type="protein sequence ID" value="PSW15461.1"/>
    <property type="molecule type" value="Genomic_DNA"/>
</dbReference>
<feature type="domain" description="Outer membrane protein OmpA-like transmembrane" evidence="4">
    <location>
        <begin position="35"/>
        <end position="146"/>
    </location>
</feature>
<dbReference type="InterPro" id="IPR011250">
    <property type="entry name" value="OMP/PagP_B-barrel"/>
</dbReference>
<protein>
    <recommendedName>
        <fullName evidence="4">Outer membrane protein OmpA-like transmembrane domain-containing protein</fullName>
    </recommendedName>
</protein>
<dbReference type="RefSeq" id="WP_107296082.1">
    <property type="nucleotide sequence ID" value="NZ_PYMB01000001.1"/>
</dbReference>
<dbReference type="OrthoDB" id="9781752at2"/>
<evidence type="ECO:0000256" key="2">
    <source>
        <dbReference type="ARBA" id="ARBA00023114"/>
    </source>
</evidence>
<dbReference type="Gene3D" id="2.40.160.20">
    <property type="match status" value="1"/>
</dbReference>
<keyword evidence="2" id="KW-0812">Transmembrane</keyword>
<feature type="chain" id="PRO_5015772227" description="Outer membrane protein OmpA-like transmembrane domain-containing protein" evidence="3">
    <location>
        <begin position="19"/>
        <end position="187"/>
    </location>
</feature>
<feature type="signal peptide" evidence="3">
    <location>
        <begin position="1"/>
        <end position="18"/>
    </location>
</feature>
<comment type="similarity">
    <text evidence="1">Belongs to the outer membrane OOP (TC 1.B.6) superfamily. OmpA family.</text>
</comment>
<evidence type="ECO:0000313" key="6">
    <source>
        <dbReference type="Proteomes" id="UP000241346"/>
    </source>
</evidence>
<dbReference type="SUPFAM" id="SSF56925">
    <property type="entry name" value="OMPA-like"/>
    <property type="match status" value="1"/>
</dbReference>
<dbReference type="AlphaFoldDB" id="A0A2T3NIX0"/>
<comment type="caution">
    <text evidence="5">The sequence shown here is derived from an EMBL/GenBank/DDBJ whole genome shotgun (WGS) entry which is preliminary data.</text>
</comment>
<dbReference type="GO" id="GO:0046930">
    <property type="term" value="C:pore complex"/>
    <property type="evidence" value="ECO:0007669"/>
    <property type="project" value="UniProtKB-KW"/>
</dbReference>
<gene>
    <name evidence="5" type="ORF">C9J01_00105</name>
</gene>
<dbReference type="GO" id="GO:0015288">
    <property type="term" value="F:porin activity"/>
    <property type="evidence" value="ECO:0007669"/>
    <property type="project" value="UniProtKB-KW"/>
</dbReference>
<evidence type="ECO:0000256" key="1">
    <source>
        <dbReference type="ARBA" id="ARBA00005710"/>
    </source>
</evidence>
<reference evidence="5 6" key="1">
    <citation type="submission" date="2018-03" db="EMBL/GenBank/DDBJ databases">
        <title>Whole genome sequencing of Histamine producing bacteria.</title>
        <authorList>
            <person name="Butler K."/>
        </authorList>
    </citation>
    <scope>NUCLEOTIDE SEQUENCE [LARGE SCALE GENOMIC DNA]</scope>
    <source>
        <strain evidence="5 6">DSM 19138</strain>
    </source>
</reference>
<dbReference type="GO" id="GO:0009279">
    <property type="term" value="C:cell outer membrane"/>
    <property type="evidence" value="ECO:0007669"/>
    <property type="project" value="InterPro"/>
</dbReference>
<dbReference type="Pfam" id="PF01389">
    <property type="entry name" value="OmpA_membrane"/>
    <property type="match status" value="1"/>
</dbReference>
<dbReference type="Proteomes" id="UP000241346">
    <property type="component" value="Unassembled WGS sequence"/>
</dbReference>
<evidence type="ECO:0000313" key="5">
    <source>
        <dbReference type="EMBL" id="PSW15461.1"/>
    </source>
</evidence>
<sequence length="187" mass="21182">MKKHTLLVGLLFCTNATASLIQGHEIYTMFGAGFNNDNTQFQFTPGFQISNRWYLESTMLFDYDIDMYSYSSNSKLNQSTDSFSVALTPLYMYPVSEYFTSYAKLGGYFAKYKSTRNDESNNSVQLLEKYSEDGITFGVGLQYTTTGPTMGETMLSARLGADWYNKGYTPKHLDKRPVIGIQMGLVF</sequence>
<keyword evidence="2" id="KW-0813">Transport</keyword>